<dbReference type="PROSITE" id="PS00086">
    <property type="entry name" value="CYTOCHROME_P450"/>
    <property type="match status" value="1"/>
</dbReference>
<keyword evidence="2 5" id="KW-0479">Metal-binding</keyword>
<accession>A0A1H1IQ49</accession>
<comment type="similarity">
    <text evidence="6">Belongs to the cytochrome P450 family.</text>
</comment>
<evidence type="ECO:0000259" key="7">
    <source>
        <dbReference type="PROSITE" id="PS51296"/>
    </source>
</evidence>
<keyword evidence="9" id="KW-1185">Reference proteome</keyword>
<dbReference type="SUPFAM" id="SSF48264">
    <property type="entry name" value="Cytochrome P450"/>
    <property type="match status" value="1"/>
</dbReference>
<keyword evidence="3 5" id="KW-0408">Iron</keyword>
<dbReference type="GO" id="GO:0016705">
    <property type="term" value="F:oxidoreductase activity, acting on paired donors, with incorporation or reduction of molecular oxygen"/>
    <property type="evidence" value="ECO:0007669"/>
    <property type="project" value="InterPro"/>
</dbReference>
<comment type="cofactor">
    <cofactor evidence="5">
        <name>heme</name>
        <dbReference type="ChEBI" id="CHEBI:30413"/>
    </cofactor>
</comment>
<dbReference type="GO" id="GO:0051537">
    <property type="term" value="F:2 iron, 2 sulfur cluster binding"/>
    <property type="evidence" value="ECO:0007669"/>
    <property type="project" value="UniProtKB-KW"/>
</dbReference>
<keyword evidence="6" id="KW-0503">Monooxygenase</keyword>
<dbReference type="AlphaFoldDB" id="A0A1H1IQ49"/>
<keyword evidence="1" id="KW-0001">2Fe-2S</keyword>
<feature type="binding site" description="axial binding residue" evidence="5">
    <location>
        <position position="548"/>
    </location>
    <ligand>
        <name>heme</name>
        <dbReference type="ChEBI" id="CHEBI:30413"/>
    </ligand>
    <ligandPart>
        <name>Fe</name>
        <dbReference type="ChEBI" id="CHEBI:18248"/>
    </ligandPart>
</feature>
<evidence type="ECO:0000256" key="5">
    <source>
        <dbReference type="PIRSR" id="PIRSR602401-1"/>
    </source>
</evidence>
<dbReference type="InterPro" id="IPR017972">
    <property type="entry name" value="Cyt_P450_CS"/>
</dbReference>
<name>A0A1H1IQ49_9BURK</name>
<sequence length="601" mass="66834">MEVSTGIGNPRHHETIVVARMPELVEDSVTAAQAEGVELVVIRHADAITVFEGRCPHQGTLLSEGSIRDGVLTCRGHGWQFECGSGCTQGHGGMRLQKFGTLLDGADVRVDRDELLKWKATHASAGTPPPTAPHAVRSLEQLPGPKGIPLLGNLLQLHPTKLHLTLEEWCREFGPIYTYKLMHRPFVVIADPELVNQILRDRPKTYRRWNAIENISKEVGMNGVFSAEGDAWRRQRSLVAQALNPAHLRSFFPTMCKVTARLKARLDKAAREHRTVDIQKDLMRYTVDVTTNIALGYDMNTLECEGDVIQRHLEWMFPMLNRRINSPFPYWHYFKLSDDRELDRAVKALREIVGGFISDSRARMARSHELALRPANFLEALIVAQEDGVAPLTDDEVFANVFTILLAGEDTTANTIAWMTDFMCRYPAVQRRMQDEVDSLLGQAAFVEEFGDTDRLAFLDAVANETMRLKPVAPLLALEGNRDVMIGDVEVPVGTVIMLLMRHSALVDASAAAAGGDSFAPERWLSGDDAAARHRAGFVPFGSGPRLCPGRSLALLEIRSAVAMICRNFHLSESAGASPVEEVFSFSMMPRNLRVDFTARH</sequence>
<dbReference type="InterPro" id="IPR001128">
    <property type="entry name" value="Cyt_P450"/>
</dbReference>
<feature type="domain" description="Rieske" evidence="7">
    <location>
        <begin position="16"/>
        <end position="110"/>
    </location>
</feature>
<proteinExistence type="inferred from homology"/>
<gene>
    <name evidence="8" type="ORF">SAMN05443245_5488</name>
</gene>
<dbReference type="Pfam" id="PF00067">
    <property type="entry name" value="p450"/>
    <property type="match status" value="1"/>
</dbReference>
<dbReference type="PANTHER" id="PTHR24301">
    <property type="entry name" value="THROMBOXANE-A SYNTHASE"/>
    <property type="match status" value="1"/>
</dbReference>
<keyword evidence="5 6" id="KW-0349">Heme</keyword>
<evidence type="ECO:0000313" key="8">
    <source>
        <dbReference type="EMBL" id="SDR39807.1"/>
    </source>
</evidence>
<dbReference type="InterPro" id="IPR036922">
    <property type="entry name" value="Rieske_2Fe-2S_sf"/>
</dbReference>
<evidence type="ECO:0000256" key="4">
    <source>
        <dbReference type="ARBA" id="ARBA00023014"/>
    </source>
</evidence>
<dbReference type="Proteomes" id="UP000183487">
    <property type="component" value="Unassembled WGS sequence"/>
</dbReference>
<dbReference type="RefSeq" id="WP_074770426.1">
    <property type="nucleotide sequence ID" value="NZ_FNKP01000002.1"/>
</dbReference>
<dbReference type="PRINTS" id="PR00463">
    <property type="entry name" value="EP450I"/>
</dbReference>
<reference evidence="9" key="1">
    <citation type="submission" date="2016-10" db="EMBL/GenBank/DDBJ databases">
        <authorList>
            <person name="Varghese N."/>
        </authorList>
    </citation>
    <scope>NUCLEOTIDE SEQUENCE [LARGE SCALE GENOMIC DNA]</scope>
    <source>
        <strain evidence="9">GAS106B</strain>
    </source>
</reference>
<dbReference type="InterPro" id="IPR017941">
    <property type="entry name" value="Rieske_2Fe-2S"/>
</dbReference>
<dbReference type="Gene3D" id="2.102.10.10">
    <property type="entry name" value="Rieske [2Fe-2S] iron-sulphur domain"/>
    <property type="match status" value="1"/>
</dbReference>
<dbReference type="InterPro" id="IPR002401">
    <property type="entry name" value="Cyt_P450_E_grp-I"/>
</dbReference>
<dbReference type="CDD" id="cd11083">
    <property type="entry name" value="CYP_unk"/>
    <property type="match status" value="1"/>
</dbReference>
<dbReference type="PRINTS" id="PR00385">
    <property type="entry name" value="P450"/>
</dbReference>
<dbReference type="Pfam" id="PF00355">
    <property type="entry name" value="Rieske"/>
    <property type="match status" value="1"/>
</dbReference>
<dbReference type="GO" id="GO:0005506">
    <property type="term" value="F:iron ion binding"/>
    <property type="evidence" value="ECO:0007669"/>
    <property type="project" value="InterPro"/>
</dbReference>
<evidence type="ECO:0000313" key="9">
    <source>
        <dbReference type="Proteomes" id="UP000183487"/>
    </source>
</evidence>
<dbReference type="EMBL" id="FNKP01000002">
    <property type="protein sequence ID" value="SDR39807.1"/>
    <property type="molecule type" value="Genomic_DNA"/>
</dbReference>
<evidence type="ECO:0000256" key="1">
    <source>
        <dbReference type="ARBA" id="ARBA00022714"/>
    </source>
</evidence>
<dbReference type="PROSITE" id="PS51296">
    <property type="entry name" value="RIESKE"/>
    <property type="match status" value="1"/>
</dbReference>
<keyword evidence="4" id="KW-0411">Iron-sulfur</keyword>
<dbReference type="PANTHER" id="PTHR24301:SF2">
    <property type="entry name" value="THROMBOXANE-A SYNTHASE"/>
    <property type="match status" value="1"/>
</dbReference>
<dbReference type="InterPro" id="IPR036396">
    <property type="entry name" value="Cyt_P450_sf"/>
</dbReference>
<dbReference type="SUPFAM" id="SSF50022">
    <property type="entry name" value="ISP domain"/>
    <property type="match status" value="1"/>
</dbReference>
<dbReference type="GO" id="GO:0004497">
    <property type="term" value="F:monooxygenase activity"/>
    <property type="evidence" value="ECO:0007669"/>
    <property type="project" value="UniProtKB-KW"/>
</dbReference>
<organism evidence="8 9">
    <name type="scientific">Paraburkholderia fungorum</name>
    <dbReference type="NCBI Taxonomy" id="134537"/>
    <lineage>
        <taxon>Bacteria</taxon>
        <taxon>Pseudomonadati</taxon>
        <taxon>Pseudomonadota</taxon>
        <taxon>Betaproteobacteria</taxon>
        <taxon>Burkholderiales</taxon>
        <taxon>Burkholderiaceae</taxon>
        <taxon>Paraburkholderia</taxon>
    </lineage>
</organism>
<dbReference type="Gene3D" id="1.10.630.10">
    <property type="entry name" value="Cytochrome P450"/>
    <property type="match status" value="1"/>
</dbReference>
<evidence type="ECO:0000256" key="2">
    <source>
        <dbReference type="ARBA" id="ARBA00022723"/>
    </source>
</evidence>
<protein>
    <submittedName>
        <fullName evidence="8">Cytochrome P450</fullName>
    </submittedName>
</protein>
<keyword evidence="6" id="KW-0560">Oxidoreductase</keyword>
<dbReference type="SMR" id="A0A1H1IQ49"/>
<evidence type="ECO:0000256" key="6">
    <source>
        <dbReference type="RuleBase" id="RU000461"/>
    </source>
</evidence>
<evidence type="ECO:0000256" key="3">
    <source>
        <dbReference type="ARBA" id="ARBA00023004"/>
    </source>
</evidence>
<dbReference type="GO" id="GO:0020037">
    <property type="term" value="F:heme binding"/>
    <property type="evidence" value="ECO:0007669"/>
    <property type="project" value="InterPro"/>
</dbReference>
<dbReference type="OrthoDB" id="9764248at2"/>